<keyword evidence="1" id="KW-0805">Transcription regulation</keyword>
<dbReference type="InterPro" id="IPR050109">
    <property type="entry name" value="HTH-type_TetR-like_transc_reg"/>
</dbReference>
<keyword evidence="7" id="KW-1185">Reference proteome</keyword>
<reference evidence="6 7" key="1">
    <citation type="submission" date="2019-07" db="EMBL/GenBank/DDBJ databases">
        <title>The pathways for chlorine oxyanion respiration interact through the shared metabolite chlorate.</title>
        <authorList>
            <person name="Barnum T.P."/>
            <person name="Cheng Y."/>
            <person name="Hill K.A."/>
            <person name="Lucas L.N."/>
            <person name="Carlson H.K."/>
            <person name="Coates J.D."/>
        </authorList>
    </citation>
    <scope>NUCLEOTIDE SEQUENCE [LARGE SCALE GENOMIC DNA]</scope>
    <source>
        <strain evidence="6 7">BK-1</strain>
    </source>
</reference>
<evidence type="ECO:0000313" key="7">
    <source>
        <dbReference type="Proteomes" id="UP000316649"/>
    </source>
</evidence>
<dbReference type="Gene3D" id="1.10.357.10">
    <property type="entry name" value="Tetracycline Repressor, domain 2"/>
    <property type="match status" value="1"/>
</dbReference>
<dbReference type="InterPro" id="IPR009057">
    <property type="entry name" value="Homeodomain-like_sf"/>
</dbReference>
<dbReference type="EMBL" id="VMNH01000009">
    <property type="protein sequence ID" value="TVO75207.1"/>
    <property type="molecule type" value="Genomic_DNA"/>
</dbReference>
<organism evidence="6 7">
    <name type="scientific">Sedimenticola selenatireducens</name>
    <dbReference type="NCBI Taxonomy" id="191960"/>
    <lineage>
        <taxon>Bacteria</taxon>
        <taxon>Pseudomonadati</taxon>
        <taxon>Pseudomonadota</taxon>
        <taxon>Gammaproteobacteria</taxon>
        <taxon>Chromatiales</taxon>
        <taxon>Sedimenticolaceae</taxon>
        <taxon>Sedimenticola</taxon>
    </lineage>
</organism>
<dbReference type="Pfam" id="PF00440">
    <property type="entry name" value="TetR_N"/>
    <property type="match status" value="1"/>
</dbReference>
<dbReference type="PRINTS" id="PR00455">
    <property type="entry name" value="HTHTETR"/>
</dbReference>
<dbReference type="RefSeq" id="WP_144358780.1">
    <property type="nucleotide sequence ID" value="NZ_VMNH01000009.1"/>
</dbReference>
<dbReference type="PANTHER" id="PTHR30055:SF234">
    <property type="entry name" value="HTH-TYPE TRANSCRIPTIONAL REGULATOR BETI"/>
    <property type="match status" value="1"/>
</dbReference>
<evidence type="ECO:0000256" key="1">
    <source>
        <dbReference type="ARBA" id="ARBA00023015"/>
    </source>
</evidence>
<dbReference type="GO" id="GO:0000976">
    <property type="term" value="F:transcription cis-regulatory region binding"/>
    <property type="evidence" value="ECO:0007669"/>
    <property type="project" value="TreeGrafter"/>
</dbReference>
<keyword evidence="2 4" id="KW-0238">DNA-binding</keyword>
<dbReference type="Proteomes" id="UP000316649">
    <property type="component" value="Unassembled WGS sequence"/>
</dbReference>
<evidence type="ECO:0000256" key="2">
    <source>
        <dbReference type="ARBA" id="ARBA00023125"/>
    </source>
</evidence>
<protein>
    <submittedName>
        <fullName evidence="6">TetR/AcrR family transcriptional regulator</fullName>
    </submittedName>
</protein>
<dbReference type="AlphaFoldDB" id="A0A557SCS5"/>
<feature type="domain" description="HTH tetR-type" evidence="5">
    <location>
        <begin position="12"/>
        <end position="72"/>
    </location>
</feature>
<dbReference type="GO" id="GO:0003700">
    <property type="term" value="F:DNA-binding transcription factor activity"/>
    <property type="evidence" value="ECO:0007669"/>
    <property type="project" value="TreeGrafter"/>
</dbReference>
<keyword evidence="3" id="KW-0804">Transcription</keyword>
<accession>A0A557SCS5</accession>
<evidence type="ECO:0000259" key="5">
    <source>
        <dbReference type="PROSITE" id="PS50977"/>
    </source>
</evidence>
<evidence type="ECO:0000256" key="3">
    <source>
        <dbReference type="ARBA" id="ARBA00023163"/>
    </source>
</evidence>
<dbReference type="InterPro" id="IPR001647">
    <property type="entry name" value="HTH_TetR"/>
</dbReference>
<evidence type="ECO:0000313" key="6">
    <source>
        <dbReference type="EMBL" id="TVO75207.1"/>
    </source>
</evidence>
<dbReference type="PROSITE" id="PS50977">
    <property type="entry name" value="HTH_TETR_2"/>
    <property type="match status" value="1"/>
</dbReference>
<name>A0A557SCS5_9GAMM</name>
<dbReference type="SUPFAM" id="SSF46689">
    <property type="entry name" value="Homeodomain-like"/>
    <property type="match status" value="1"/>
</dbReference>
<proteinExistence type="predicted"/>
<feature type="DNA-binding region" description="H-T-H motif" evidence="4">
    <location>
        <begin position="35"/>
        <end position="54"/>
    </location>
</feature>
<dbReference type="PANTHER" id="PTHR30055">
    <property type="entry name" value="HTH-TYPE TRANSCRIPTIONAL REGULATOR RUTR"/>
    <property type="match status" value="1"/>
</dbReference>
<evidence type="ECO:0000256" key="4">
    <source>
        <dbReference type="PROSITE-ProRule" id="PRU00335"/>
    </source>
</evidence>
<gene>
    <name evidence="6" type="ORF">FHP88_09355</name>
</gene>
<comment type="caution">
    <text evidence="6">The sequence shown here is derived from an EMBL/GenBank/DDBJ whole genome shotgun (WGS) entry which is preliminary data.</text>
</comment>
<sequence>MSPRLIDNNQLLAREMELIEAALQIMEVDGTAGLTMDKVVAKVPYSKGTVYNHFSSREDLLTGVCNSGMSVLADLFSRAITFDGSTRERMLAILYAYLLHALLQPTQFMLVVSAKTAAMIERTSERRQTEHYQLEGRLMGPMLNLVDEAIEKGELVLPKHMSRQQIVFTHWAGSFGAIALLINSEGKCSGRNGLAFQIEVFNHANLLLDGMQWYPLSHETDYSESVRRIAHEIFLEESAQVGNPQGEL</sequence>
<dbReference type="OrthoDB" id="63332at2"/>